<protein>
    <submittedName>
        <fullName evidence="3">Uncharacterized protein</fullName>
    </submittedName>
</protein>
<feature type="signal peptide" evidence="2">
    <location>
        <begin position="1"/>
        <end position="16"/>
    </location>
</feature>
<evidence type="ECO:0000313" key="4">
    <source>
        <dbReference type="Proteomes" id="UP001497516"/>
    </source>
</evidence>
<evidence type="ECO:0000256" key="2">
    <source>
        <dbReference type="SAM" id="SignalP"/>
    </source>
</evidence>
<evidence type="ECO:0000313" key="3">
    <source>
        <dbReference type="EMBL" id="CAL1391543.1"/>
    </source>
</evidence>
<evidence type="ECO:0000256" key="1">
    <source>
        <dbReference type="SAM" id="MobiDB-lite"/>
    </source>
</evidence>
<organism evidence="3 4">
    <name type="scientific">Linum trigynum</name>
    <dbReference type="NCBI Taxonomy" id="586398"/>
    <lineage>
        <taxon>Eukaryota</taxon>
        <taxon>Viridiplantae</taxon>
        <taxon>Streptophyta</taxon>
        <taxon>Embryophyta</taxon>
        <taxon>Tracheophyta</taxon>
        <taxon>Spermatophyta</taxon>
        <taxon>Magnoliopsida</taxon>
        <taxon>eudicotyledons</taxon>
        <taxon>Gunneridae</taxon>
        <taxon>Pentapetalae</taxon>
        <taxon>rosids</taxon>
        <taxon>fabids</taxon>
        <taxon>Malpighiales</taxon>
        <taxon>Linaceae</taxon>
        <taxon>Linum</taxon>
    </lineage>
</organism>
<feature type="region of interest" description="Disordered" evidence="1">
    <location>
        <begin position="112"/>
        <end position="131"/>
    </location>
</feature>
<dbReference type="EMBL" id="OZ034819">
    <property type="protein sequence ID" value="CAL1391543.1"/>
    <property type="molecule type" value="Genomic_DNA"/>
</dbReference>
<gene>
    <name evidence="3" type="ORF">LTRI10_LOCUS32258</name>
</gene>
<proteinExistence type="predicted"/>
<sequence>MKWKTMMLLLLQLYHPNPELDPHCAAYHLPRPDKLALPQLPNFTPLFNHGFCFPSPSTIIWTHPMGTTVADIAVAYLCHRRKERWTVRSLVGMNSVGQYSTIASSARKVDHETSGQPWHGVHDSLTQPRNQPIPFVPDVGTGGEQEKTHHYISYNCKGSISNLGNQTIPN</sequence>
<keyword evidence="2" id="KW-0732">Signal</keyword>
<reference evidence="3 4" key="1">
    <citation type="submission" date="2024-04" db="EMBL/GenBank/DDBJ databases">
        <authorList>
            <person name="Fracassetti M."/>
        </authorList>
    </citation>
    <scope>NUCLEOTIDE SEQUENCE [LARGE SCALE GENOMIC DNA]</scope>
</reference>
<name>A0AAV2F0K7_9ROSI</name>
<dbReference type="AlphaFoldDB" id="A0AAV2F0K7"/>
<accession>A0AAV2F0K7</accession>
<feature type="chain" id="PRO_5043920614" evidence="2">
    <location>
        <begin position="17"/>
        <end position="170"/>
    </location>
</feature>
<dbReference type="Proteomes" id="UP001497516">
    <property type="component" value="Chromosome 6"/>
</dbReference>
<keyword evidence="4" id="KW-1185">Reference proteome</keyword>